<dbReference type="Ensembl" id="ENSMFAT00000101079.1">
    <property type="protein sequence ID" value="ENSMFAP00000060080.1"/>
    <property type="gene ID" value="ENSMFAG00000054625.1"/>
</dbReference>
<accession>A0A7N9DB63</accession>
<evidence type="ECO:0000313" key="1">
    <source>
        <dbReference type="Ensembl" id="ENSMFAP00000060080.1"/>
    </source>
</evidence>
<organism evidence="1 2">
    <name type="scientific">Macaca fascicularis</name>
    <name type="common">Crab-eating macaque</name>
    <name type="synonym">Cynomolgus monkey</name>
    <dbReference type="NCBI Taxonomy" id="9541"/>
    <lineage>
        <taxon>Eukaryota</taxon>
        <taxon>Metazoa</taxon>
        <taxon>Chordata</taxon>
        <taxon>Craniata</taxon>
        <taxon>Vertebrata</taxon>
        <taxon>Euteleostomi</taxon>
        <taxon>Mammalia</taxon>
        <taxon>Eutheria</taxon>
        <taxon>Euarchontoglires</taxon>
        <taxon>Primates</taxon>
        <taxon>Haplorrhini</taxon>
        <taxon>Catarrhini</taxon>
        <taxon>Cercopithecidae</taxon>
        <taxon>Cercopithecinae</taxon>
        <taxon>Macaca</taxon>
    </lineage>
</organism>
<dbReference type="GeneTree" id="ENSGT01030000238095"/>
<reference evidence="1" key="3">
    <citation type="submission" date="2025-09" db="UniProtKB">
        <authorList>
            <consortium name="Ensembl"/>
        </authorList>
    </citation>
    <scope>IDENTIFICATION</scope>
</reference>
<dbReference type="AlphaFoldDB" id="A0A7N9DB63"/>
<reference evidence="1" key="2">
    <citation type="submission" date="2025-08" db="UniProtKB">
        <authorList>
            <consortium name="Ensembl"/>
        </authorList>
    </citation>
    <scope>IDENTIFICATION</scope>
</reference>
<dbReference type="Proteomes" id="UP000233100">
    <property type="component" value="Chromosome 20"/>
</dbReference>
<evidence type="ECO:0000313" key="2">
    <source>
        <dbReference type="Proteomes" id="UP000233100"/>
    </source>
</evidence>
<sequence>MVCEVNVEYSRLARHGWPMPIIPACREAEAGGWLELRSSKPAEATWRNPFFTKKIAWCGGSCLQTQLFGRLRWEDRLSPGGGGYSELRSSHCTPAWATEGDPVSGKKKKIFQVILKSSLDKVLLSSI</sequence>
<proteinExistence type="predicted"/>
<protein>
    <submittedName>
        <fullName evidence="1">Uncharacterized protein</fullName>
    </submittedName>
</protein>
<keyword evidence="2" id="KW-1185">Reference proteome</keyword>
<name>A0A7N9DB63_MACFA</name>
<reference evidence="1 2" key="1">
    <citation type="submission" date="2013-03" db="EMBL/GenBank/DDBJ databases">
        <authorList>
            <person name="Warren W."/>
            <person name="Wilson R.K."/>
        </authorList>
    </citation>
    <scope>NUCLEOTIDE SEQUENCE</scope>
</reference>